<keyword evidence="3" id="KW-1185">Reference proteome</keyword>
<gene>
    <name evidence="2" type="ORF">RINTHH_3250</name>
</gene>
<reference evidence="2 3" key="1">
    <citation type="submission" date="2012-05" db="EMBL/GenBank/DDBJ databases">
        <authorList>
            <person name="Hilton J."/>
        </authorList>
    </citation>
    <scope>NUCLEOTIDE SEQUENCE [LARGE SCALE GENOMIC DNA]</scope>
    <source>
        <strain evidence="2 3">HH01</strain>
    </source>
</reference>
<protein>
    <submittedName>
        <fullName evidence="2">Galactoside symporter</fullName>
    </submittedName>
</protein>
<sequence length="108" mass="11579">MCSPIRNNSIDITQKLKLTTKLAYGAGDLGPAITSSIFTFFTMVFLTNVAGISAGLAGTILLIGKISDAASDPVIGFLTDKTKSTWGRRLPWIFYGTVPFGISFFCYG</sequence>
<dbReference type="GO" id="GO:0005886">
    <property type="term" value="C:plasma membrane"/>
    <property type="evidence" value="ECO:0007669"/>
    <property type="project" value="TreeGrafter"/>
</dbReference>
<evidence type="ECO:0000256" key="1">
    <source>
        <dbReference type="SAM" id="Phobius"/>
    </source>
</evidence>
<organism evidence="2 3">
    <name type="scientific">Richelia intracellularis HH01</name>
    <dbReference type="NCBI Taxonomy" id="1165094"/>
    <lineage>
        <taxon>Bacteria</taxon>
        <taxon>Bacillati</taxon>
        <taxon>Cyanobacteriota</taxon>
        <taxon>Cyanophyceae</taxon>
        <taxon>Nostocales</taxon>
        <taxon>Nostocaceae</taxon>
        <taxon>Richelia</taxon>
    </lineage>
</organism>
<dbReference type="Gene3D" id="1.20.1250.20">
    <property type="entry name" value="MFS general substrate transporter like domains"/>
    <property type="match status" value="1"/>
</dbReference>
<evidence type="ECO:0000313" key="2">
    <source>
        <dbReference type="EMBL" id="CCH66480.1"/>
    </source>
</evidence>
<dbReference type="GO" id="GO:0015293">
    <property type="term" value="F:symporter activity"/>
    <property type="evidence" value="ECO:0007669"/>
    <property type="project" value="InterPro"/>
</dbReference>
<dbReference type="PANTHER" id="PTHR11328">
    <property type="entry name" value="MAJOR FACILITATOR SUPERFAMILY DOMAIN-CONTAINING PROTEIN"/>
    <property type="match status" value="1"/>
</dbReference>
<keyword evidence="1" id="KW-0812">Transmembrane</keyword>
<dbReference type="InterPro" id="IPR036259">
    <property type="entry name" value="MFS_trans_sf"/>
</dbReference>
<accession>M1X2A4</accession>
<dbReference type="GO" id="GO:0008643">
    <property type="term" value="P:carbohydrate transport"/>
    <property type="evidence" value="ECO:0007669"/>
    <property type="project" value="InterPro"/>
</dbReference>
<proteinExistence type="predicted"/>
<reference evidence="3" key="2">
    <citation type="submission" date="2016-01" db="EMBL/GenBank/DDBJ databases">
        <title>Diatom-associated endosymboitic cyanobacterium lacks core nitrogen metabolism enzymes.</title>
        <authorList>
            <person name="Hilton J.A."/>
            <person name="Foster R.A."/>
            <person name="Tripp H.J."/>
            <person name="Carter B.J."/>
            <person name="Zehr J.P."/>
            <person name="Villareal T.A."/>
        </authorList>
    </citation>
    <scope>NUCLEOTIDE SEQUENCE [LARGE SCALE GENOMIC DNA]</scope>
    <source>
        <strain evidence="3">HH01</strain>
    </source>
</reference>
<dbReference type="AlphaFoldDB" id="M1X2A4"/>
<comment type="caution">
    <text evidence="2">The sequence shown here is derived from an EMBL/GenBank/DDBJ whole genome shotgun (WGS) entry which is preliminary data.</text>
</comment>
<dbReference type="Pfam" id="PF13347">
    <property type="entry name" value="MFS_2"/>
    <property type="match status" value="1"/>
</dbReference>
<dbReference type="EMBL" id="CAIY01000016">
    <property type="protein sequence ID" value="CCH66480.1"/>
    <property type="molecule type" value="Genomic_DNA"/>
</dbReference>
<keyword evidence="1" id="KW-0472">Membrane</keyword>
<name>M1X2A4_9NOST</name>
<evidence type="ECO:0000313" key="3">
    <source>
        <dbReference type="Proteomes" id="UP000053051"/>
    </source>
</evidence>
<feature type="transmembrane region" description="Helical" evidence="1">
    <location>
        <begin position="37"/>
        <end position="63"/>
    </location>
</feature>
<keyword evidence="1" id="KW-1133">Transmembrane helix</keyword>
<dbReference type="SUPFAM" id="SSF103473">
    <property type="entry name" value="MFS general substrate transporter"/>
    <property type="match status" value="1"/>
</dbReference>
<dbReference type="PANTHER" id="PTHR11328:SF24">
    <property type="entry name" value="MAJOR FACILITATOR SUPERFAMILY (MFS) PROFILE DOMAIN-CONTAINING PROTEIN"/>
    <property type="match status" value="1"/>
</dbReference>
<dbReference type="STRING" id="1165094.RINTHH_3250"/>
<dbReference type="InterPro" id="IPR039672">
    <property type="entry name" value="MFS_2"/>
</dbReference>
<dbReference type="Proteomes" id="UP000053051">
    <property type="component" value="Unassembled WGS sequence"/>
</dbReference>